<dbReference type="Gene3D" id="1.20.58.410">
    <property type="entry name" value="Release factor"/>
    <property type="match status" value="1"/>
</dbReference>
<dbReference type="NCBIfam" id="TIGR00020">
    <property type="entry name" value="prfB"/>
    <property type="match status" value="1"/>
</dbReference>
<comment type="caution">
    <text evidence="7">The sequence shown here is derived from an EMBL/GenBank/DDBJ whole genome shotgun (WGS) entry which is preliminary data.</text>
</comment>
<dbReference type="InterPro" id="IPR004374">
    <property type="entry name" value="PrfB"/>
</dbReference>
<dbReference type="GO" id="GO:0005737">
    <property type="term" value="C:cytoplasm"/>
    <property type="evidence" value="ECO:0007669"/>
    <property type="project" value="UniProtKB-SubCell"/>
</dbReference>
<dbReference type="InterPro" id="IPR005139">
    <property type="entry name" value="PCRF"/>
</dbReference>
<keyword evidence="2 4" id="KW-0488">Methylation</keyword>
<dbReference type="FunFam" id="3.30.160.20:FF:000004">
    <property type="entry name" value="Peptide chain release factor 1"/>
    <property type="match status" value="1"/>
</dbReference>
<comment type="function">
    <text evidence="4">Peptide chain release factor 2 directs the termination of translation in response to the peptide chain termination codons UGA and UAA.</text>
</comment>
<evidence type="ECO:0000256" key="4">
    <source>
        <dbReference type="HAMAP-Rule" id="MF_00094"/>
    </source>
</evidence>
<dbReference type="InterPro" id="IPR045853">
    <property type="entry name" value="Pep_chain_release_fac_I_sf"/>
</dbReference>
<evidence type="ECO:0000256" key="5">
    <source>
        <dbReference type="NCBIfam" id="TIGR00020"/>
    </source>
</evidence>
<evidence type="ECO:0000313" key="8">
    <source>
        <dbReference type="Proteomes" id="UP000322110"/>
    </source>
</evidence>
<feature type="domain" description="Prokaryotic-type class I peptide chain release factors" evidence="6">
    <location>
        <begin position="243"/>
        <end position="259"/>
    </location>
</feature>
<accession>A0A5B2TJF7</accession>
<comment type="similarity">
    <text evidence="1 4">Belongs to the prokaryotic/mitochondrial release factor family.</text>
</comment>
<dbReference type="GO" id="GO:0016149">
    <property type="term" value="F:translation release factor activity, codon specific"/>
    <property type="evidence" value="ECO:0007669"/>
    <property type="project" value="UniProtKB-UniRule"/>
</dbReference>
<dbReference type="Proteomes" id="UP000322110">
    <property type="component" value="Unassembled WGS sequence"/>
</dbReference>
<evidence type="ECO:0000256" key="3">
    <source>
        <dbReference type="ARBA" id="ARBA00022917"/>
    </source>
</evidence>
<comment type="subcellular location">
    <subcellularLocation>
        <location evidence="4">Cytoplasm</location>
    </subcellularLocation>
</comment>
<dbReference type="PROSITE" id="PS00745">
    <property type="entry name" value="RF_PROK_I"/>
    <property type="match status" value="1"/>
</dbReference>
<dbReference type="OrthoDB" id="9806673at2"/>
<dbReference type="HAMAP" id="MF_00094">
    <property type="entry name" value="Rel_fac_2"/>
    <property type="match status" value="1"/>
</dbReference>
<dbReference type="RefSeq" id="WP_149811566.1">
    <property type="nucleotide sequence ID" value="NZ_VUKA01000002.1"/>
</dbReference>
<comment type="PTM">
    <text evidence="4">Methylated by PrmC. Methylation increases the termination efficiency of RF2.</text>
</comment>
<protein>
    <recommendedName>
        <fullName evidence="4 5">Peptide chain release factor 2</fullName>
        <shortName evidence="4">RF-2</shortName>
    </recommendedName>
</protein>
<evidence type="ECO:0000259" key="6">
    <source>
        <dbReference type="PROSITE" id="PS00745"/>
    </source>
</evidence>
<reference evidence="7 8" key="1">
    <citation type="journal article" date="2015" name="Int. J. Syst. Evol. Microbiol.">
        <title>Roseomonas oryzae sp. nov., isolated from paddy rhizosphere soil.</title>
        <authorList>
            <person name="Ramaprasad E.V."/>
            <person name="Sasikala Ch."/>
            <person name="Ramana Ch.V."/>
        </authorList>
    </citation>
    <scope>NUCLEOTIDE SEQUENCE [LARGE SCALE GENOMIC DNA]</scope>
    <source>
        <strain evidence="7 8">KCTC 42542</strain>
    </source>
</reference>
<evidence type="ECO:0000313" key="7">
    <source>
        <dbReference type="EMBL" id="KAA2213910.1"/>
    </source>
</evidence>
<name>A0A5B2TJF7_9PROT</name>
<dbReference type="Gene3D" id="3.30.160.20">
    <property type="match status" value="1"/>
</dbReference>
<dbReference type="EMBL" id="VUKA01000002">
    <property type="protein sequence ID" value="KAA2213910.1"/>
    <property type="molecule type" value="Genomic_DNA"/>
</dbReference>
<keyword evidence="8" id="KW-1185">Reference proteome</keyword>
<evidence type="ECO:0000256" key="1">
    <source>
        <dbReference type="ARBA" id="ARBA00010835"/>
    </source>
</evidence>
<dbReference type="PANTHER" id="PTHR43116">
    <property type="entry name" value="PEPTIDE CHAIN RELEASE FACTOR 2"/>
    <property type="match status" value="1"/>
</dbReference>
<dbReference type="AlphaFoldDB" id="A0A5B2TJF7"/>
<proteinExistence type="inferred from homology"/>
<organism evidence="7 8">
    <name type="scientific">Teichococcus oryzae</name>
    <dbReference type="NCBI Taxonomy" id="1608942"/>
    <lineage>
        <taxon>Bacteria</taxon>
        <taxon>Pseudomonadati</taxon>
        <taxon>Pseudomonadota</taxon>
        <taxon>Alphaproteobacteria</taxon>
        <taxon>Acetobacterales</taxon>
        <taxon>Roseomonadaceae</taxon>
        <taxon>Roseomonas</taxon>
    </lineage>
</organism>
<gene>
    <name evidence="4" type="primary">prfB</name>
    <name evidence="7" type="ORF">F0Q34_07625</name>
</gene>
<dbReference type="SMART" id="SM00937">
    <property type="entry name" value="PCRF"/>
    <property type="match status" value="1"/>
</dbReference>
<dbReference type="PANTHER" id="PTHR43116:SF3">
    <property type="entry name" value="CLASS I PEPTIDE CHAIN RELEASE FACTOR"/>
    <property type="match status" value="1"/>
</dbReference>
<dbReference type="InterPro" id="IPR000352">
    <property type="entry name" value="Pep_chain_release_fac_I"/>
</dbReference>
<dbReference type="SUPFAM" id="SSF75620">
    <property type="entry name" value="Release factor"/>
    <property type="match status" value="1"/>
</dbReference>
<dbReference type="Pfam" id="PF03462">
    <property type="entry name" value="PCRF"/>
    <property type="match status" value="1"/>
</dbReference>
<keyword evidence="3 4" id="KW-0648">Protein biosynthesis</keyword>
<feature type="modified residue" description="N5-methylglutamine" evidence="4">
    <location>
        <position position="250"/>
    </location>
</feature>
<keyword evidence="4" id="KW-0963">Cytoplasm</keyword>
<evidence type="ECO:0000256" key="2">
    <source>
        <dbReference type="ARBA" id="ARBA00022481"/>
    </source>
</evidence>
<dbReference type="Gene3D" id="3.30.70.1660">
    <property type="match status" value="1"/>
</dbReference>
<dbReference type="Pfam" id="PF00472">
    <property type="entry name" value="RF-1"/>
    <property type="match status" value="1"/>
</dbReference>
<sequence length="376" mass="41750">MRADAEALRGQIEDSIALLRRHLDWDVAVRRLDEVNARSEDPTLWEKPDEAQAVMRERTRLADQIEGVRALERNVRDALELVEMGEGEGDEATVNAAMADLKAFAAEAKRREIESLLSGEADMRDCFIEVNAGAGGTEAQDWAQMLLRMYTRWAEKRGYKVQLTEESEGEQAGIKSATIQVSGPNAYGWLKTESGVHRLVRISPFDAAARRQTSFASVYVFPVIDDKIEIEINPADLRTDTFRASGAGGQHVNKTESGVRFTHIPTGIVAASTQDRSQHRNRVIAMDMLKARLYELELRKREEVTAATEAGKTDIGWGHQIRSYVLAPYQLVKDLRTNVEKGNPDAVLDGELDEFMAAALATRVGAHRSEASASAR</sequence>